<dbReference type="InterPro" id="IPR017932">
    <property type="entry name" value="GATase_2_dom"/>
</dbReference>
<accession>A0A1Y4L440</accession>
<keyword evidence="6" id="KW-0315">Glutamine amidotransferase</keyword>
<dbReference type="PANTHER" id="PTHR10937:SF0">
    <property type="entry name" value="GLUTAMINE--FRUCTOSE-6-PHOSPHATE TRANSAMINASE (ISOMERIZING)"/>
    <property type="match status" value="1"/>
</dbReference>
<evidence type="ECO:0000256" key="4">
    <source>
        <dbReference type="ARBA" id="ARBA00022576"/>
    </source>
</evidence>
<reference evidence="9" key="1">
    <citation type="submission" date="2017-04" db="EMBL/GenBank/DDBJ databases">
        <title>Function of individual gut microbiota members based on whole genome sequencing of pure cultures obtained from chicken caecum.</title>
        <authorList>
            <person name="Medvecky M."/>
            <person name="Cejkova D."/>
            <person name="Polansky O."/>
            <person name="Karasova D."/>
            <person name="Kubasova T."/>
            <person name="Cizek A."/>
            <person name="Rychlik I."/>
        </authorList>
    </citation>
    <scope>NUCLEOTIDE SEQUENCE [LARGE SCALE GENOMIC DNA]</scope>
    <source>
        <strain evidence="9">An180</strain>
    </source>
</reference>
<keyword evidence="5" id="KW-0808">Transferase</keyword>
<dbReference type="GO" id="GO:0006047">
    <property type="term" value="P:UDP-N-acetylglucosamine metabolic process"/>
    <property type="evidence" value="ECO:0007669"/>
    <property type="project" value="TreeGrafter"/>
</dbReference>
<evidence type="ECO:0000313" key="8">
    <source>
        <dbReference type="EMBL" id="OUP51557.1"/>
    </source>
</evidence>
<evidence type="ECO:0000256" key="2">
    <source>
        <dbReference type="ARBA" id="ARBA00012916"/>
    </source>
</evidence>
<gene>
    <name evidence="8" type="ORF">B5F17_12580</name>
</gene>
<comment type="catalytic activity">
    <reaction evidence="1">
        <text>D-fructose 6-phosphate + L-glutamine = D-glucosamine 6-phosphate + L-glutamate</text>
        <dbReference type="Rhea" id="RHEA:13237"/>
        <dbReference type="ChEBI" id="CHEBI:29985"/>
        <dbReference type="ChEBI" id="CHEBI:58359"/>
        <dbReference type="ChEBI" id="CHEBI:58725"/>
        <dbReference type="ChEBI" id="CHEBI:61527"/>
        <dbReference type="EC" id="2.6.1.16"/>
    </reaction>
</comment>
<keyword evidence="4" id="KW-0032">Aminotransferase</keyword>
<name>A0A1Y4L440_9FIRM</name>
<dbReference type="Proteomes" id="UP000195897">
    <property type="component" value="Unassembled WGS sequence"/>
</dbReference>
<evidence type="ECO:0000313" key="9">
    <source>
        <dbReference type="Proteomes" id="UP000195897"/>
    </source>
</evidence>
<evidence type="ECO:0000259" key="7">
    <source>
        <dbReference type="PROSITE" id="PS51278"/>
    </source>
</evidence>
<evidence type="ECO:0000256" key="6">
    <source>
        <dbReference type="ARBA" id="ARBA00022962"/>
    </source>
</evidence>
<dbReference type="Pfam" id="PF13522">
    <property type="entry name" value="GATase_6"/>
    <property type="match status" value="1"/>
</dbReference>
<dbReference type="GO" id="GO:0006002">
    <property type="term" value="P:fructose 6-phosphate metabolic process"/>
    <property type="evidence" value="ECO:0007669"/>
    <property type="project" value="TreeGrafter"/>
</dbReference>
<evidence type="ECO:0000256" key="3">
    <source>
        <dbReference type="ARBA" id="ARBA00016090"/>
    </source>
</evidence>
<dbReference type="PROSITE" id="PS51278">
    <property type="entry name" value="GATASE_TYPE_2"/>
    <property type="match status" value="1"/>
</dbReference>
<dbReference type="PANTHER" id="PTHR10937">
    <property type="entry name" value="GLUCOSAMINE--FRUCTOSE-6-PHOSPHATE AMINOTRANSFERASE, ISOMERIZING"/>
    <property type="match status" value="1"/>
</dbReference>
<dbReference type="EMBL" id="NFKK01000020">
    <property type="protein sequence ID" value="OUP51557.1"/>
    <property type="molecule type" value="Genomic_DNA"/>
</dbReference>
<dbReference type="SUPFAM" id="SSF56235">
    <property type="entry name" value="N-terminal nucleophile aminohydrolases (Ntn hydrolases)"/>
    <property type="match status" value="1"/>
</dbReference>
<sequence>MCSLFGLIDYQNTLTTRQKNHILQVLGKECEVRGMDATGIAYNFSGSIKVYKRPLAAHKLKFHVPNGVRVVMGHTRLATQGRPADNYNNHPWSAGTFALAHNGVLWNDRELRQSENLPDTHIQTDSYVAVQLLEQQKTLDFTTISTMAEKIQGSFVFTVLDRDDNLYFVRGDNPLAIFDFGGFYLYASTEEILRRAMRKLRLHHREEIHTEEGDILKIDRTGQRSFGHFNPNRSFQHFWRNPRFRMLSWFDEVDEAEAIDGQTDLLIQTAKSMGVSEDEVLALLDLGYDPCEIEELLYNPALLHEAAAELLYAYY</sequence>
<proteinExistence type="predicted"/>
<organism evidence="8 9">
    <name type="scientific">Butyricicoccus pullicaecorum</name>
    <dbReference type="NCBI Taxonomy" id="501571"/>
    <lineage>
        <taxon>Bacteria</taxon>
        <taxon>Bacillati</taxon>
        <taxon>Bacillota</taxon>
        <taxon>Clostridia</taxon>
        <taxon>Eubacteriales</taxon>
        <taxon>Butyricicoccaceae</taxon>
        <taxon>Butyricicoccus</taxon>
    </lineage>
</organism>
<evidence type="ECO:0000256" key="5">
    <source>
        <dbReference type="ARBA" id="ARBA00022679"/>
    </source>
</evidence>
<protein>
    <recommendedName>
        <fullName evidence="3">Glutamine--fructose-6-phosphate aminotransferase [isomerizing]</fullName>
        <ecNumber evidence="2">2.6.1.16</ecNumber>
    </recommendedName>
</protein>
<dbReference type="GO" id="GO:0004360">
    <property type="term" value="F:glutamine-fructose-6-phosphate transaminase (isomerizing) activity"/>
    <property type="evidence" value="ECO:0007669"/>
    <property type="project" value="UniProtKB-EC"/>
</dbReference>
<comment type="caution">
    <text evidence="8">The sequence shown here is derived from an EMBL/GenBank/DDBJ whole genome shotgun (WGS) entry which is preliminary data.</text>
</comment>
<dbReference type="CDD" id="cd00352">
    <property type="entry name" value="Gn_AT_II"/>
    <property type="match status" value="1"/>
</dbReference>
<dbReference type="Gene3D" id="3.60.20.10">
    <property type="entry name" value="Glutamine Phosphoribosylpyrophosphate, subunit 1, domain 1"/>
    <property type="match status" value="1"/>
</dbReference>
<dbReference type="RefSeq" id="WP_087374329.1">
    <property type="nucleotide sequence ID" value="NZ_NFKK01000020.1"/>
</dbReference>
<dbReference type="GO" id="GO:0006487">
    <property type="term" value="P:protein N-linked glycosylation"/>
    <property type="evidence" value="ECO:0007669"/>
    <property type="project" value="TreeGrafter"/>
</dbReference>
<dbReference type="InterPro" id="IPR029055">
    <property type="entry name" value="Ntn_hydrolases_N"/>
</dbReference>
<dbReference type="EC" id="2.6.1.16" evidence="2"/>
<evidence type="ECO:0000256" key="1">
    <source>
        <dbReference type="ARBA" id="ARBA00001031"/>
    </source>
</evidence>
<dbReference type="AlphaFoldDB" id="A0A1Y4L440"/>
<feature type="domain" description="Glutamine amidotransferase type-2" evidence="7">
    <location>
        <begin position="2"/>
        <end position="221"/>
    </location>
</feature>